<name>A0A1B6HG60_9HEMI</name>
<sequence length="105" mass="11311">KLNHEACIVVRLINCPLSNLMQRLTKATRHLVWSACVISSPDKCCEVYLAHTSSTLSASTSGSSQTAPVPSAVVMPPVISAPPNELHPVSFSCNFEVFIATQFLI</sequence>
<dbReference type="AlphaFoldDB" id="A0A1B6HG60"/>
<accession>A0A1B6HG60</accession>
<reference evidence="1" key="1">
    <citation type="submission" date="2015-11" db="EMBL/GenBank/DDBJ databases">
        <title>De novo transcriptome assembly of four potential Pierce s Disease insect vectors from Arizona vineyards.</title>
        <authorList>
            <person name="Tassone E.E."/>
        </authorList>
    </citation>
    <scope>NUCLEOTIDE SEQUENCE</scope>
</reference>
<dbReference type="EMBL" id="GECU01034048">
    <property type="protein sequence ID" value="JAS73658.1"/>
    <property type="molecule type" value="Transcribed_RNA"/>
</dbReference>
<organism evidence="1">
    <name type="scientific">Homalodisca liturata</name>
    <dbReference type="NCBI Taxonomy" id="320908"/>
    <lineage>
        <taxon>Eukaryota</taxon>
        <taxon>Metazoa</taxon>
        <taxon>Ecdysozoa</taxon>
        <taxon>Arthropoda</taxon>
        <taxon>Hexapoda</taxon>
        <taxon>Insecta</taxon>
        <taxon>Pterygota</taxon>
        <taxon>Neoptera</taxon>
        <taxon>Paraneoptera</taxon>
        <taxon>Hemiptera</taxon>
        <taxon>Auchenorrhyncha</taxon>
        <taxon>Membracoidea</taxon>
        <taxon>Cicadellidae</taxon>
        <taxon>Cicadellinae</taxon>
        <taxon>Proconiini</taxon>
        <taxon>Homalodisca</taxon>
    </lineage>
</organism>
<evidence type="ECO:0000313" key="1">
    <source>
        <dbReference type="EMBL" id="JAS73658.1"/>
    </source>
</evidence>
<feature type="non-terminal residue" evidence="1">
    <location>
        <position position="1"/>
    </location>
</feature>
<protein>
    <submittedName>
        <fullName evidence="1">Uncharacterized protein</fullName>
    </submittedName>
</protein>
<gene>
    <name evidence="1" type="ORF">g.25114</name>
</gene>
<proteinExistence type="predicted"/>